<dbReference type="GO" id="GO:0003977">
    <property type="term" value="F:UDP-N-acetylglucosamine diphosphorylase activity"/>
    <property type="evidence" value="ECO:0007669"/>
    <property type="project" value="UniProtKB-UniRule"/>
</dbReference>
<evidence type="ECO:0000256" key="1">
    <source>
        <dbReference type="ARBA" id="ARBA00004496"/>
    </source>
</evidence>
<feature type="binding site" evidence="18">
    <location>
        <position position="363"/>
    </location>
    <ligand>
        <name>UDP-N-acetyl-alpha-D-glucosamine</name>
        <dbReference type="ChEBI" id="CHEBI:57705"/>
    </ligand>
</feature>
<evidence type="ECO:0000256" key="2">
    <source>
        <dbReference type="ARBA" id="ARBA00007707"/>
    </source>
</evidence>
<feature type="binding site" evidence="18">
    <location>
        <position position="224"/>
    </location>
    <ligand>
        <name>Mg(2+)</name>
        <dbReference type="ChEBI" id="CHEBI:18420"/>
    </ligand>
</feature>
<dbReference type="Gene3D" id="2.160.10.10">
    <property type="entry name" value="Hexapeptide repeat proteins"/>
    <property type="match status" value="1"/>
</dbReference>
<keyword evidence="9 18" id="KW-0460">Magnesium</keyword>
<dbReference type="HAMAP" id="MF_01631">
    <property type="entry name" value="GlmU"/>
    <property type="match status" value="1"/>
</dbReference>
<feature type="binding site" evidence="18">
    <location>
        <position position="330"/>
    </location>
    <ligand>
        <name>UDP-N-acetyl-alpha-D-glucosamine</name>
        <dbReference type="ChEBI" id="CHEBI:57705"/>
    </ligand>
</feature>
<feature type="region of interest" description="Pyrophosphorylase" evidence="18">
    <location>
        <begin position="1"/>
        <end position="226"/>
    </location>
</feature>
<feature type="domain" description="MobA-like NTP transferase" evidence="19">
    <location>
        <begin position="5"/>
        <end position="121"/>
    </location>
</feature>
<name>A0A172YAX2_9GAMM</name>
<evidence type="ECO:0000256" key="18">
    <source>
        <dbReference type="HAMAP-Rule" id="MF_01631"/>
    </source>
</evidence>
<evidence type="ECO:0000259" key="19">
    <source>
        <dbReference type="Pfam" id="PF12804"/>
    </source>
</evidence>
<feature type="region of interest" description="Linker" evidence="18">
    <location>
        <begin position="227"/>
        <end position="247"/>
    </location>
</feature>
<comment type="pathway">
    <text evidence="18">Nucleotide-sugar biosynthesis; UDP-N-acetyl-alpha-D-glucosamine biosynthesis; UDP-N-acetyl-alpha-D-glucosamine from N-acetyl-alpha-D-glucosamine 1-phosphate: step 1/1.</text>
</comment>
<dbReference type="InterPro" id="IPR025877">
    <property type="entry name" value="MobA-like_NTP_Trfase"/>
</dbReference>
<evidence type="ECO:0000256" key="17">
    <source>
        <dbReference type="ARBA" id="ARBA00049628"/>
    </source>
</evidence>
<dbReference type="Pfam" id="PF00132">
    <property type="entry name" value="Hexapep"/>
    <property type="match status" value="1"/>
</dbReference>
<keyword evidence="12 18" id="KW-0511">Multifunctional enzyme</keyword>
<dbReference type="GO" id="GO:0006048">
    <property type="term" value="P:UDP-N-acetylglucosamine biosynthetic process"/>
    <property type="evidence" value="ECO:0007669"/>
    <property type="project" value="UniProtKB-UniPathway"/>
</dbReference>
<dbReference type="Gene3D" id="3.90.550.10">
    <property type="entry name" value="Spore Coat Polysaccharide Biosynthesis Protein SpsA, Chain A"/>
    <property type="match status" value="1"/>
</dbReference>
<feature type="binding site" evidence="18">
    <location>
        <position position="377"/>
    </location>
    <ligand>
        <name>acetyl-CoA</name>
        <dbReference type="ChEBI" id="CHEBI:57288"/>
    </ligand>
</feature>
<feature type="binding site" evidence="18">
    <location>
        <position position="151"/>
    </location>
    <ligand>
        <name>UDP-N-acetyl-alpha-D-glucosamine</name>
        <dbReference type="ChEBI" id="CHEBI:57705"/>
    </ligand>
</feature>
<dbReference type="AlphaFoldDB" id="A0A172YAX2"/>
<dbReference type="EC" id="2.7.7.23" evidence="18"/>
<comment type="pathway">
    <text evidence="18">Bacterial outer membrane biogenesis; LPS lipid A biosynthesis.</text>
</comment>
<evidence type="ECO:0000256" key="16">
    <source>
        <dbReference type="ARBA" id="ARBA00048493"/>
    </source>
</evidence>
<feature type="binding site" evidence="18">
    <location>
        <begin position="383"/>
        <end position="384"/>
    </location>
    <ligand>
        <name>acetyl-CoA</name>
        <dbReference type="ChEBI" id="CHEBI:57288"/>
    </ligand>
</feature>
<feature type="binding site" evidence="18">
    <location>
        <begin position="8"/>
        <end position="11"/>
    </location>
    <ligand>
        <name>UDP-N-acetyl-alpha-D-glucosamine</name>
        <dbReference type="ChEBI" id="CHEBI:57705"/>
    </ligand>
</feature>
<dbReference type="NCBIfam" id="TIGR01173">
    <property type="entry name" value="glmU"/>
    <property type="match status" value="1"/>
</dbReference>
<feature type="binding site" evidence="18">
    <location>
        <position position="224"/>
    </location>
    <ligand>
        <name>UDP-N-acetyl-alpha-D-glucosamine</name>
        <dbReference type="ChEBI" id="CHEBI:57705"/>
    </ligand>
</feature>
<evidence type="ECO:0000256" key="9">
    <source>
        <dbReference type="ARBA" id="ARBA00022842"/>
    </source>
</evidence>
<dbReference type="GO" id="GO:0008360">
    <property type="term" value="P:regulation of cell shape"/>
    <property type="evidence" value="ECO:0007669"/>
    <property type="project" value="UniProtKB-KW"/>
</dbReference>
<keyword evidence="10 18" id="KW-0133">Cell shape</keyword>
<gene>
    <name evidence="18 21" type="primary">glmU</name>
    <name evidence="21" type="ORF">A5892_02100</name>
</gene>
<dbReference type="EMBL" id="CP015243">
    <property type="protein sequence ID" value="ANF56403.1"/>
    <property type="molecule type" value="Genomic_DNA"/>
</dbReference>
<dbReference type="KEGG" id="haa:A5892_02100"/>
<comment type="similarity">
    <text evidence="3 18">In the N-terminal section; belongs to the N-acetylglucosamine-1-phosphate uridyltransferase family.</text>
</comment>
<evidence type="ECO:0000313" key="21">
    <source>
        <dbReference type="EMBL" id="ANF56403.1"/>
    </source>
</evidence>
<feature type="binding site" evidence="18">
    <location>
        <position position="374"/>
    </location>
    <ligand>
        <name>UDP-N-acetyl-alpha-D-glucosamine</name>
        <dbReference type="ChEBI" id="CHEBI:57705"/>
    </ligand>
</feature>
<keyword evidence="5 18" id="KW-0808">Transferase</keyword>
<dbReference type="STRING" id="376489.A5892_02100"/>
<proteinExistence type="inferred from homology"/>
<evidence type="ECO:0000256" key="11">
    <source>
        <dbReference type="ARBA" id="ARBA00022984"/>
    </source>
</evidence>
<feature type="binding site" evidence="18">
    <location>
        <position position="136"/>
    </location>
    <ligand>
        <name>UDP-N-acetyl-alpha-D-glucosamine</name>
        <dbReference type="ChEBI" id="CHEBI:57705"/>
    </ligand>
</feature>
<accession>A0A172YAX2</accession>
<evidence type="ECO:0000256" key="4">
    <source>
        <dbReference type="ARBA" id="ARBA00022490"/>
    </source>
</evidence>
<dbReference type="InterPro" id="IPR050065">
    <property type="entry name" value="GlmU-like"/>
</dbReference>
<dbReference type="GO" id="GO:0019134">
    <property type="term" value="F:glucosamine-1-phosphate N-acetyltransferase activity"/>
    <property type="evidence" value="ECO:0007669"/>
    <property type="project" value="UniProtKB-UniRule"/>
</dbReference>
<dbReference type="CDD" id="cd03353">
    <property type="entry name" value="LbH_GlmU_C"/>
    <property type="match status" value="1"/>
</dbReference>
<dbReference type="GO" id="GO:0071555">
    <property type="term" value="P:cell wall organization"/>
    <property type="evidence" value="ECO:0007669"/>
    <property type="project" value="UniProtKB-KW"/>
</dbReference>
<dbReference type="Pfam" id="PF25087">
    <property type="entry name" value="GMPPB_C"/>
    <property type="match status" value="1"/>
</dbReference>
<organism evidence="21 22">
    <name type="scientific">Halotalea alkalilenta</name>
    <dbReference type="NCBI Taxonomy" id="376489"/>
    <lineage>
        <taxon>Bacteria</taxon>
        <taxon>Pseudomonadati</taxon>
        <taxon>Pseudomonadota</taxon>
        <taxon>Gammaproteobacteria</taxon>
        <taxon>Oceanospirillales</taxon>
        <taxon>Halomonadaceae</taxon>
        <taxon>Halotalea</taxon>
    </lineage>
</organism>
<protein>
    <recommendedName>
        <fullName evidence="18">Bifunctional protein GlmU</fullName>
    </recommendedName>
    <domain>
        <recommendedName>
            <fullName evidence="18">UDP-N-acetylglucosamine pyrophosphorylase</fullName>
            <ecNumber evidence="18">2.7.7.23</ecNumber>
        </recommendedName>
        <alternativeName>
            <fullName evidence="18">N-acetylglucosamine-1-phosphate uridyltransferase</fullName>
        </alternativeName>
    </domain>
    <domain>
        <recommendedName>
            <fullName evidence="18">Glucosamine-1-phosphate N-acetyltransferase</fullName>
            <ecNumber evidence="18">2.3.1.157</ecNumber>
        </recommendedName>
    </domain>
</protein>
<feature type="binding site" evidence="18">
    <location>
        <position position="22"/>
    </location>
    <ligand>
        <name>UDP-N-acetyl-alpha-D-glucosamine</name>
        <dbReference type="ChEBI" id="CHEBI:57705"/>
    </ligand>
</feature>
<dbReference type="PANTHER" id="PTHR43584">
    <property type="entry name" value="NUCLEOTIDYL TRANSFERASE"/>
    <property type="match status" value="1"/>
</dbReference>
<comment type="subcellular location">
    <subcellularLocation>
        <location evidence="1 18">Cytoplasm</location>
    </subcellularLocation>
</comment>
<keyword evidence="8 18" id="KW-0677">Repeat</keyword>
<feature type="binding site" evidence="18">
    <location>
        <begin position="78"/>
        <end position="79"/>
    </location>
    <ligand>
        <name>UDP-N-acetyl-alpha-D-glucosamine</name>
        <dbReference type="ChEBI" id="CHEBI:57705"/>
    </ligand>
</feature>
<dbReference type="GO" id="GO:0000287">
    <property type="term" value="F:magnesium ion binding"/>
    <property type="evidence" value="ECO:0007669"/>
    <property type="project" value="UniProtKB-UniRule"/>
</dbReference>
<evidence type="ECO:0000256" key="12">
    <source>
        <dbReference type="ARBA" id="ARBA00023268"/>
    </source>
</evidence>
<feature type="active site" description="Proton acceptor" evidence="18">
    <location>
        <position position="360"/>
    </location>
</feature>
<keyword evidence="7 18" id="KW-0479">Metal-binding</keyword>
<dbReference type="InterPro" id="IPR018357">
    <property type="entry name" value="Hexapep_transf_CS"/>
</dbReference>
<dbReference type="InterPro" id="IPR001451">
    <property type="entry name" value="Hexapep"/>
</dbReference>
<feature type="binding site" evidence="18">
    <location>
        <position position="420"/>
    </location>
    <ligand>
        <name>acetyl-CoA</name>
        <dbReference type="ChEBI" id="CHEBI:57288"/>
    </ligand>
</feature>
<keyword evidence="4 18" id="KW-0963">Cytoplasm</keyword>
<dbReference type="InterPro" id="IPR029044">
    <property type="entry name" value="Nucleotide-diphossugar_trans"/>
</dbReference>
<dbReference type="InterPro" id="IPR011004">
    <property type="entry name" value="Trimer_LpxA-like_sf"/>
</dbReference>
<feature type="binding site" evidence="18">
    <location>
        <position position="166"/>
    </location>
    <ligand>
        <name>UDP-N-acetyl-alpha-D-glucosamine</name>
        <dbReference type="ChEBI" id="CHEBI:57705"/>
    </ligand>
</feature>
<comment type="catalytic activity">
    <reaction evidence="15 18">
        <text>alpha-D-glucosamine 1-phosphate + acetyl-CoA = N-acetyl-alpha-D-glucosamine 1-phosphate + CoA + H(+)</text>
        <dbReference type="Rhea" id="RHEA:13725"/>
        <dbReference type="ChEBI" id="CHEBI:15378"/>
        <dbReference type="ChEBI" id="CHEBI:57287"/>
        <dbReference type="ChEBI" id="CHEBI:57288"/>
        <dbReference type="ChEBI" id="CHEBI:57776"/>
        <dbReference type="ChEBI" id="CHEBI:58516"/>
        <dbReference type="EC" id="2.3.1.157"/>
    </reaction>
</comment>
<feature type="binding site" evidence="18">
    <location>
        <position position="73"/>
    </location>
    <ligand>
        <name>UDP-N-acetyl-alpha-D-glucosamine</name>
        <dbReference type="ChEBI" id="CHEBI:57705"/>
    </ligand>
</feature>
<keyword evidence="14 18" id="KW-0961">Cell wall biogenesis/degradation</keyword>
<feature type="binding site" evidence="18">
    <location>
        <position position="437"/>
    </location>
    <ligand>
        <name>acetyl-CoA</name>
        <dbReference type="ChEBI" id="CHEBI:57288"/>
    </ligand>
</feature>
<evidence type="ECO:0000256" key="8">
    <source>
        <dbReference type="ARBA" id="ARBA00022737"/>
    </source>
</evidence>
<dbReference type="RefSeq" id="WP_064121385.1">
    <property type="nucleotide sequence ID" value="NZ_CP015243.1"/>
</dbReference>
<dbReference type="GO" id="GO:0000902">
    <property type="term" value="P:cell morphogenesis"/>
    <property type="evidence" value="ECO:0007669"/>
    <property type="project" value="UniProtKB-UniRule"/>
</dbReference>
<dbReference type="InterPro" id="IPR038009">
    <property type="entry name" value="GlmU_C_LbH"/>
</dbReference>
<feature type="binding site" evidence="18">
    <location>
        <position position="348"/>
    </location>
    <ligand>
        <name>UDP-N-acetyl-alpha-D-glucosamine</name>
        <dbReference type="ChEBI" id="CHEBI:57705"/>
    </ligand>
</feature>
<dbReference type="UniPathway" id="UPA00973"/>
<feature type="domain" description="Mannose-1-phosphate guanyltransferase C-terminal" evidence="20">
    <location>
        <begin position="266"/>
        <end position="349"/>
    </location>
</feature>
<evidence type="ECO:0000313" key="22">
    <source>
        <dbReference type="Proteomes" id="UP000077875"/>
    </source>
</evidence>
<evidence type="ECO:0000256" key="3">
    <source>
        <dbReference type="ARBA" id="ARBA00007947"/>
    </source>
</evidence>
<keyword evidence="6 18" id="KW-0548">Nucleotidyltransferase</keyword>
<evidence type="ECO:0000256" key="14">
    <source>
        <dbReference type="ARBA" id="ARBA00023316"/>
    </source>
</evidence>
<dbReference type="Proteomes" id="UP000077875">
    <property type="component" value="Chromosome"/>
</dbReference>
<feature type="binding site" evidence="18">
    <location>
        <position position="101"/>
    </location>
    <ligand>
        <name>Mg(2+)</name>
        <dbReference type="ChEBI" id="CHEBI:18420"/>
    </ligand>
</feature>
<dbReference type="SUPFAM" id="SSF51161">
    <property type="entry name" value="Trimeric LpxA-like enzymes"/>
    <property type="match status" value="1"/>
</dbReference>
<comment type="cofactor">
    <cofactor evidence="18">
        <name>Mg(2+)</name>
        <dbReference type="ChEBI" id="CHEBI:18420"/>
    </cofactor>
    <text evidence="18">Binds 1 Mg(2+) ion per subunit.</text>
</comment>
<keyword evidence="13 18" id="KW-0012">Acyltransferase</keyword>
<reference evidence="21 22" key="1">
    <citation type="submission" date="2016-04" db="EMBL/GenBank/DDBJ databases">
        <title>Complete Genome Sequence of Halotalea alkalilenta IHB B 13600.</title>
        <authorList>
            <person name="Swarnkar M.K."/>
            <person name="Sharma A."/>
            <person name="Kaushal K."/>
            <person name="Soni R."/>
            <person name="Rana S."/>
            <person name="Singh A.K."/>
            <person name="Gulati A."/>
        </authorList>
    </citation>
    <scope>NUCLEOTIDE SEQUENCE [LARGE SCALE GENOMIC DNA]</scope>
    <source>
        <strain evidence="21 22">IHB B 13600</strain>
    </source>
</reference>
<dbReference type="UniPathway" id="UPA00113">
    <property type="reaction ID" value="UER00532"/>
</dbReference>
<dbReference type="Pfam" id="PF12804">
    <property type="entry name" value="NTP_transf_3"/>
    <property type="match status" value="1"/>
</dbReference>
<feature type="binding site" evidence="18">
    <location>
        <begin position="99"/>
        <end position="101"/>
    </location>
    <ligand>
        <name>UDP-N-acetyl-alpha-D-glucosamine</name>
        <dbReference type="ChEBI" id="CHEBI:57705"/>
    </ligand>
</feature>
<dbReference type="GO" id="GO:0009245">
    <property type="term" value="P:lipid A biosynthetic process"/>
    <property type="evidence" value="ECO:0007669"/>
    <property type="project" value="UniProtKB-UniRule"/>
</dbReference>
<evidence type="ECO:0000256" key="15">
    <source>
        <dbReference type="ARBA" id="ARBA00048247"/>
    </source>
</evidence>
<keyword evidence="11 18" id="KW-0573">Peptidoglycan synthesis</keyword>
<evidence type="ECO:0000256" key="7">
    <source>
        <dbReference type="ARBA" id="ARBA00022723"/>
    </source>
</evidence>
<dbReference type="InterPro" id="IPR056729">
    <property type="entry name" value="GMPPB_C"/>
</dbReference>
<evidence type="ECO:0000256" key="10">
    <source>
        <dbReference type="ARBA" id="ARBA00022960"/>
    </source>
</evidence>
<dbReference type="GO" id="GO:0005737">
    <property type="term" value="C:cytoplasm"/>
    <property type="evidence" value="ECO:0007669"/>
    <property type="project" value="UniProtKB-SubCell"/>
</dbReference>
<sequence>MSLDVVILAAGQGSRMRSRLPKVLHPLAGRPMLQRVVDAARTLGDARLHVVIGHGAKRIESAFAGQGLDFVVQSEQLGTGHAVAQALASLGDGPVLVLYGDVPLIRGETLERLIEGLDHDRLNLLTVELADPSGYGRIIRDGSGRISSIVEHKDASLEQRRVRECNTGILATTGALLKRWLPKLSSANAQGEYYLTDIVAMARCEGIEIDAAQPEHVQEVAGVNDRTQLAALERWLQREQAERVMAEGATLSDPSRFELRGSLEVGFDVSIDVGCVFEGEVSLGENVSVGPYCVIRDANIGPGTRIEAHSVIDGAEIEGDSQIGPFARLRPGTVLARGVRIGNFVETKQARIGAGSKVNHLSYIGDARIGRDTNVGAGTITCNYDGVNKHRTEIGDEVFVGSNTALVAPITIGDRVTIAAGSTLTQAVEHDRLVVARSRQVEKTGWQRPKKG</sequence>
<comment type="pathway">
    <text evidence="18">Nucleotide-sugar biosynthesis; UDP-N-acetyl-alpha-D-glucosamine biosynthesis; N-acetyl-alpha-D-glucosamine 1-phosphate from alpha-D-glucosamine 6-phosphate (route II): step 2/2.</text>
</comment>
<dbReference type="CDD" id="cd02540">
    <property type="entry name" value="GT2_GlmU_N_bac"/>
    <property type="match status" value="1"/>
</dbReference>
<comment type="similarity">
    <text evidence="2 18">In the C-terminal section; belongs to the transferase hexapeptide repeat family.</text>
</comment>
<dbReference type="GO" id="GO:0009252">
    <property type="term" value="P:peptidoglycan biosynthetic process"/>
    <property type="evidence" value="ECO:0007669"/>
    <property type="project" value="UniProtKB-UniRule"/>
</dbReference>
<evidence type="ECO:0000256" key="6">
    <source>
        <dbReference type="ARBA" id="ARBA00022695"/>
    </source>
</evidence>
<comment type="subunit">
    <text evidence="18">Homotrimer.</text>
</comment>
<dbReference type="SUPFAM" id="SSF53448">
    <property type="entry name" value="Nucleotide-diphospho-sugar transferases"/>
    <property type="match status" value="1"/>
</dbReference>
<dbReference type="GO" id="GO:0016020">
    <property type="term" value="C:membrane"/>
    <property type="evidence" value="ECO:0007669"/>
    <property type="project" value="GOC"/>
</dbReference>
<dbReference type="PANTHER" id="PTHR43584:SF3">
    <property type="entry name" value="BIFUNCTIONAL PROTEIN GLMU"/>
    <property type="match status" value="1"/>
</dbReference>
<comment type="catalytic activity">
    <reaction evidence="16 18">
        <text>N-acetyl-alpha-D-glucosamine 1-phosphate + UTP + H(+) = UDP-N-acetyl-alpha-D-glucosamine + diphosphate</text>
        <dbReference type="Rhea" id="RHEA:13509"/>
        <dbReference type="ChEBI" id="CHEBI:15378"/>
        <dbReference type="ChEBI" id="CHEBI:33019"/>
        <dbReference type="ChEBI" id="CHEBI:46398"/>
        <dbReference type="ChEBI" id="CHEBI:57705"/>
        <dbReference type="ChEBI" id="CHEBI:57776"/>
        <dbReference type="EC" id="2.7.7.23"/>
    </reaction>
</comment>
<keyword evidence="22" id="KW-1185">Reference proteome</keyword>
<comment type="function">
    <text evidence="17 18">Catalyzes the last two sequential reactions in the de novo biosynthetic pathway for UDP-N-acetylglucosamine (UDP-GlcNAc). The C-terminal domain catalyzes the transfer of acetyl group from acetyl coenzyme A to glucosamine-1-phosphate (GlcN-1-P) to produce N-acetylglucosamine-1-phosphate (GlcNAc-1-P), which is converted into UDP-GlcNAc by the transfer of uridine 5-monophosphate (from uridine 5-triphosphate), a reaction catalyzed by the N-terminal domain.</text>
</comment>
<dbReference type="PROSITE" id="PS00101">
    <property type="entry name" value="HEXAPEP_TRANSFERASES"/>
    <property type="match status" value="1"/>
</dbReference>
<dbReference type="InterPro" id="IPR005882">
    <property type="entry name" value="Bifunctional_GlmU"/>
</dbReference>
<feature type="region of interest" description="N-acetyltransferase" evidence="18">
    <location>
        <begin position="248"/>
        <end position="452"/>
    </location>
</feature>
<dbReference type="EC" id="2.3.1.157" evidence="18"/>
<feature type="binding site" evidence="18">
    <location>
        <position position="402"/>
    </location>
    <ligand>
        <name>acetyl-CoA</name>
        <dbReference type="ChEBI" id="CHEBI:57288"/>
    </ligand>
</feature>
<evidence type="ECO:0000259" key="20">
    <source>
        <dbReference type="Pfam" id="PF25087"/>
    </source>
</evidence>
<evidence type="ECO:0000256" key="13">
    <source>
        <dbReference type="ARBA" id="ARBA00023315"/>
    </source>
</evidence>
<evidence type="ECO:0000256" key="5">
    <source>
        <dbReference type="ARBA" id="ARBA00022679"/>
    </source>
</evidence>